<dbReference type="GO" id="GO:0006355">
    <property type="term" value="P:regulation of DNA-templated transcription"/>
    <property type="evidence" value="ECO:0007669"/>
    <property type="project" value="InterPro"/>
</dbReference>
<reference evidence="2" key="1">
    <citation type="submission" date="2018-06" db="EMBL/GenBank/DDBJ databases">
        <authorList>
            <person name="Zhirakovskaya E."/>
        </authorList>
    </citation>
    <scope>NUCLEOTIDE SEQUENCE</scope>
</reference>
<dbReference type="InterPro" id="IPR009061">
    <property type="entry name" value="DNA-bd_dom_put_sf"/>
</dbReference>
<dbReference type="SUPFAM" id="SSF46955">
    <property type="entry name" value="Putative DNA-binding domain"/>
    <property type="match status" value="1"/>
</dbReference>
<dbReference type="GO" id="GO:0003677">
    <property type="term" value="F:DNA binding"/>
    <property type="evidence" value="ECO:0007669"/>
    <property type="project" value="InterPro"/>
</dbReference>
<sequence>MSQSIGNKAENNTEPVYTLGTVSRLSQISVYSIRQYIDNGLVIPHKTTSNRHLFSQVDIMRLKCIKDQLLQMGLNIAGIKALYSLIPCWLIHPCSLETREKCDAYFSASAPCWEASKKGEECKNDECRYCNVY</sequence>
<dbReference type="PROSITE" id="PS50937">
    <property type="entry name" value="HTH_MERR_2"/>
    <property type="match status" value="1"/>
</dbReference>
<dbReference type="Gene3D" id="1.10.1660.10">
    <property type="match status" value="1"/>
</dbReference>
<evidence type="ECO:0000313" key="2">
    <source>
        <dbReference type="EMBL" id="VAX27254.1"/>
    </source>
</evidence>
<dbReference type="InterPro" id="IPR000551">
    <property type="entry name" value="MerR-type_HTH_dom"/>
</dbReference>
<evidence type="ECO:0000259" key="1">
    <source>
        <dbReference type="PROSITE" id="PS50937"/>
    </source>
</evidence>
<gene>
    <name evidence="2" type="ORF">MNBD_IGNAVI01-1120</name>
</gene>
<proteinExistence type="predicted"/>
<name>A0A3B1CTS5_9ZZZZ</name>
<dbReference type="AlphaFoldDB" id="A0A3B1CTS5"/>
<organism evidence="2">
    <name type="scientific">hydrothermal vent metagenome</name>
    <dbReference type="NCBI Taxonomy" id="652676"/>
    <lineage>
        <taxon>unclassified sequences</taxon>
        <taxon>metagenomes</taxon>
        <taxon>ecological metagenomes</taxon>
    </lineage>
</organism>
<dbReference type="SMART" id="SM00422">
    <property type="entry name" value="HTH_MERR"/>
    <property type="match status" value="1"/>
</dbReference>
<accession>A0A3B1CTS5</accession>
<feature type="domain" description="HTH merR-type" evidence="1">
    <location>
        <begin position="16"/>
        <end position="85"/>
    </location>
</feature>
<protein>
    <recommendedName>
        <fullName evidence="1">HTH merR-type domain-containing protein</fullName>
    </recommendedName>
</protein>
<dbReference type="EMBL" id="UOGD01000376">
    <property type="protein sequence ID" value="VAX27254.1"/>
    <property type="molecule type" value="Genomic_DNA"/>
</dbReference>
<dbReference type="Pfam" id="PF13411">
    <property type="entry name" value="MerR_1"/>
    <property type="match status" value="1"/>
</dbReference>